<dbReference type="EMBL" id="LK931336">
    <property type="protein sequence ID" value="CDZ85382.1"/>
    <property type="molecule type" value="Genomic_DNA"/>
</dbReference>
<evidence type="ECO:0000313" key="1">
    <source>
        <dbReference type="EMBL" id="CDZ85382.1"/>
    </source>
</evidence>
<dbReference type="AlphaFoldDB" id="A0A078LJ99"/>
<protein>
    <submittedName>
        <fullName evidence="1">Uncharacterized protein</fullName>
    </submittedName>
</protein>
<accession>A0A078LJ99</accession>
<sequence>MKQEGALKHFSSQEAKGIQASLCETKSLFMLARARVLGG</sequence>
<proteinExistence type="predicted"/>
<name>A0A078LJ99_CITKO</name>
<dbReference type="PATRIC" id="fig|545.12.peg.3596"/>
<organism evidence="1">
    <name type="scientific">Citrobacter koseri</name>
    <name type="common">Citrobacter diversus</name>
    <dbReference type="NCBI Taxonomy" id="545"/>
    <lineage>
        <taxon>Bacteria</taxon>
        <taxon>Pseudomonadati</taxon>
        <taxon>Pseudomonadota</taxon>
        <taxon>Gammaproteobacteria</taxon>
        <taxon>Enterobacterales</taxon>
        <taxon>Enterobacteriaceae</taxon>
        <taxon>Citrobacter</taxon>
    </lineage>
</organism>
<reference evidence="1" key="1">
    <citation type="submission" date="2014-06" db="EMBL/GenBank/DDBJ databases">
        <authorList>
            <person name="Urmite Genomes Urmite Genomes"/>
        </authorList>
    </citation>
    <scope>NUCLEOTIDE SEQUENCE</scope>
</reference>
<gene>
    <name evidence="1" type="ORF">BN1086_03585</name>
</gene>